<sequence length="270" mass="28789">MAPLAADLAAQHEQRLALLARLRQQLAVQADTQQQQRQALREQLEQQVHGAQQYLLPATAGSNGAEASQALAGLTADLRQSREQAGELAERMLAITQQGETILRATDDMDAIAKQTNLLALNAAIEAARAGDSGRGFAVVADEVRALSSRSTDFSQAIRSTLAGMLEALQDTATQAGQLARRDRQDEEEASRQIAAQLASLAEQQAAARAGAEQLYGLLQALAQQATALAPATDETDGVLHQLDEQERRLAELAGQLQQQAADATQPEGR</sequence>
<evidence type="ECO:0000259" key="7">
    <source>
        <dbReference type="PROSITE" id="PS50111"/>
    </source>
</evidence>
<dbReference type="SUPFAM" id="SSF58104">
    <property type="entry name" value="Methyl-accepting chemotaxis protein (MCP) signaling domain"/>
    <property type="match status" value="1"/>
</dbReference>
<protein>
    <recommendedName>
        <fullName evidence="7">Methyl-accepting transducer domain-containing protein</fullName>
    </recommendedName>
</protein>
<dbReference type="Gene3D" id="1.10.287.950">
    <property type="entry name" value="Methyl-accepting chemotaxis protein"/>
    <property type="match status" value="1"/>
</dbReference>
<evidence type="ECO:0000256" key="6">
    <source>
        <dbReference type="PROSITE-ProRule" id="PRU00284"/>
    </source>
</evidence>
<keyword evidence="3" id="KW-1133">Transmembrane helix</keyword>
<evidence type="ECO:0000256" key="3">
    <source>
        <dbReference type="ARBA" id="ARBA00022989"/>
    </source>
</evidence>
<dbReference type="Pfam" id="PF00015">
    <property type="entry name" value="MCPsignal"/>
    <property type="match status" value="1"/>
</dbReference>
<evidence type="ECO:0000256" key="1">
    <source>
        <dbReference type="ARBA" id="ARBA00004370"/>
    </source>
</evidence>
<accession>A0A2V4M879</accession>
<keyword evidence="2" id="KW-0812">Transmembrane</keyword>
<evidence type="ECO:0000256" key="4">
    <source>
        <dbReference type="ARBA" id="ARBA00023136"/>
    </source>
</evidence>
<dbReference type="EMBL" id="QJRX01000001">
    <property type="protein sequence ID" value="PYC29637.1"/>
    <property type="molecule type" value="Genomic_DNA"/>
</dbReference>
<organism evidence="8 9">
    <name type="scientific">Aquipseudomonas alcaligenes</name>
    <name type="common">Pseudomonas alcaligenes</name>
    <dbReference type="NCBI Taxonomy" id="43263"/>
    <lineage>
        <taxon>Bacteria</taxon>
        <taxon>Pseudomonadati</taxon>
        <taxon>Pseudomonadota</taxon>
        <taxon>Gammaproteobacteria</taxon>
        <taxon>Pseudomonadales</taxon>
        <taxon>Pseudomonadaceae</taxon>
        <taxon>Aquipseudomonas</taxon>
    </lineage>
</organism>
<proteinExistence type="predicted"/>
<evidence type="ECO:0000256" key="2">
    <source>
        <dbReference type="ARBA" id="ARBA00022692"/>
    </source>
</evidence>
<name>A0A2V4M879_AQUAC</name>
<comment type="caution">
    <text evidence="8">The sequence shown here is derived from an EMBL/GenBank/DDBJ whole genome shotgun (WGS) entry which is preliminary data.</text>
</comment>
<dbReference type="Proteomes" id="UP000248146">
    <property type="component" value="Unassembled WGS sequence"/>
</dbReference>
<dbReference type="PANTHER" id="PTHR32089">
    <property type="entry name" value="METHYL-ACCEPTING CHEMOTAXIS PROTEIN MCPB"/>
    <property type="match status" value="1"/>
</dbReference>
<keyword evidence="5 6" id="KW-0807">Transducer</keyword>
<gene>
    <name evidence="8" type="ORF">DMO17_02145</name>
</gene>
<evidence type="ECO:0000256" key="5">
    <source>
        <dbReference type="ARBA" id="ARBA00023224"/>
    </source>
</evidence>
<dbReference type="PROSITE" id="PS50111">
    <property type="entry name" value="CHEMOTAXIS_TRANSDUC_2"/>
    <property type="match status" value="1"/>
</dbReference>
<dbReference type="PANTHER" id="PTHR32089:SF112">
    <property type="entry name" value="LYSOZYME-LIKE PROTEIN-RELATED"/>
    <property type="match status" value="1"/>
</dbReference>
<dbReference type="AlphaFoldDB" id="A0A2V4M879"/>
<reference evidence="8 9" key="1">
    <citation type="submission" date="2018-06" db="EMBL/GenBank/DDBJ databases">
        <title>Pseudomonas diversity within urban Lake Michigan freshwaters.</title>
        <authorList>
            <person name="Batrich M."/>
            <person name="Hatzopoulos T."/>
            <person name="Putonti C."/>
        </authorList>
    </citation>
    <scope>NUCLEOTIDE SEQUENCE [LARGE SCALE GENOMIC DNA]</scope>
    <source>
        <strain evidence="8 9">MB-090714</strain>
    </source>
</reference>
<evidence type="ECO:0000313" key="8">
    <source>
        <dbReference type="EMBL" id="PYC29637.1"/>
    </source>
</evidence>
<dbReference type="GO" id="GO:0007165">
    <property type="term" value="P:signal transduction"/>
    <property type="evidence" value="ECO:0007669"/>
    <property type="project" value="UniProtKB-KW"/>
</dbReference>
<dbReference type="GO" id="GO:0006935">
    <property type="term" value="P:chemotaxis"/>
    <property type="evidence" value="ECO:0007669"/>
    <property type="project" value="UniProtKB-ARBA"/>
</dbReference>
<evidence type="ECO:0000313" key="9">
    <source>
        <dbReference type="Proteomes" id="UP000248146"/>
    </source>
</evidence>
<feature type="domain" description="Methyl-accepting transducer" evidence="7">
    <location>
        <begin position="8"/>
        <end position="240"/>
    </location>
</feature>
<comment type="subcellular location">
    <subcellularLocation>
        <location evidence="1">Membrane</location>
    </subcellularLocation>
</comment>
<dbReference type="GO" id="GO:0016020">
    <property type="term" value="C:membrane"/>
    <property type="evidence" value="ECO:0007669"/>
    <property type="project" value="UniProtKB-SubCell"/>
</dbReference>
<dbReference type="SMART" id="SM00283">
    <property type="entry name" value="MA"/>
    <property type="match status" value="1"/>
</dbReference>
<dbReference type="InterPro" id="IPR004089">
    <property type="entry name" value="MCPsignal_dom"/>
</dbReference>
<keyword evidence="4" id="KW-0472">Membrane</keyword>